<protein>
    <submittedName>
        <fullName evidence="1">Uncharacterized protein</fullName>
    </submittedName>
</protein>
<evidence type="ECO:0000313" key="2">
    <source>
        <dbReference type="Proteomes" id="UP000828048"/>
    </source>
</evidence>
<reference evidence="1 2" key="1">
    <citation type="journal article" date="2021" name="Hortic Res">
        <title>High-quality reference genome and annotation aids understanding of berry development for evergreen blueberry (Vaccinium darrowii).</title>
        <authorList>
            <person name="Yu J."/>
            <person name="Hulse-Kemp A.M."/>
            <person name="Babiker E."/>
            <person name="Staton M."/>
        </authorList>
    </citation>
    <scope>NUCLEOTIDE SEQUENCE [LARGE SCALE GENOMIC DNA]</scope>
    <source>
        <strain evidence="2">cv. NJ 8807/NJ 8810</strain>
        <tissue evidence="1">Young leaf</tissue>
    </source>
</reference>
<keyword evidence="2" id="KW-1185">Reference proteome</keyword>
<gene>
    <name evidence="1" type="ORF">Vadar_027622</name>
</gene>
<comment type="caution">
    <text evidence="1">The sequence shown here is derived from an EMBL/GenBank/DDBJ whole genome shotgun (WGS) entry which is preliminary data.</text>
</comment>
<evidence type="ECO:0000313" key="1">
    <source>
        <dbReference type="EMBL" id="KAH7835586.1"/>
    </source>
</evidence>
<proteinExistence type="predicted"/>
<dbReference type="Proteomes" id="UP000828048">
    <property type="component" value="Chromosome 2"/>
</dbReference>
<dbReference type="EMBL" id="CM037152">
    <property type="protein sequence ID" value="KAH7835586.1"/>
    <property type="molecule type" value="Genomic_DNA"/>
</dbReference>
<sequence length="495" mass="55158">MGLGEVRNRIHYLADYPTPPPFSHGCGIFGPWLCDPGQCEIKLISDLDFGRCTISDHFSGEHQKNGANIEKTLSTVKAKLDSTSVNEVLHKCAHDQPLLGLRFFVWAGLQPNYRHSSQMYSKACQLFDVSRKPQIVTDVVEAYRAEGCLVSVKTFKVVLNLCRKANLANEGLWVLRKMKEFNCRPDIPAYNAVIGLFCGNGNMDVAAELMREMCSVDMYPDMITYVAMIKGFCDAGRLEDACALFKVMRGHGCLPNAVTYSALLDGVCKFGTMERALELLQEMEKEGGDCSPNIVTYTNVIQGFCEKGLTMEALRILDRMMLNGCFPNRVTISTLIKGLCTEGHLEEAYKLIDRLVAGGSVSYGECYSSLVVFLVRSGNFEEAEKLFRRMIASAVKPDGLASSTMIRRFCVNGQVLDGFRLYSEIAKAGCLSSIDTDIYSILLAGLCKEGFSVEAAQLARLMVEKRIQLKAPLMDDIVEHLKNSDEKELEHHRRY</sequence>
<accession>A0ACB7X4I8</accession>
<organism evidence="1 2">
    <name type="scientific">Vaccinium darrowii</name>
    <dbReference type="NCBI Taxonomy" id="229202"/>
    <lineage>
        <taxon>Eukaryota</taxon>
        <taxon>Viridiplantae</taxon>
        <taxon>Streptophyta</taxon>
        <taxon>Embryophyta</taxon>
        <taxon>Tracheophyta</taxon>
        <taxon>Spermatophyta</taxon>
        <taxon>Magnoliopsida</taxon>
        <taxon>eudicotyledons</taxon>
        <taxon>Gunneridae</taxon>
        <taxon>Pentapetalae</taxon>
        <taxon>asterids</taxon>
        <taxon>Ericales</taxon>
        <taxon>Ericaceae</taxon>
        <taxon>Vaccinioideae</taxon>
        <taxon>Vaccinieae</taxon>
        <taxon>Vaccinium</taxon>
    </lineage>
</organism>
<name>A0ACB7X4I8_9ERIC</name>